<evidence type="ECO:0000256" key="3">
    <source>
        <dbReference type="SAM" id="Phobius"/>
    </source>
</evidence>
<dbReference type="Proteomes" id="UP000244090">
    <property type="component" value="Unassembled WGS sequence"/>
</dbReference>
<gene>
    <name evidence="10" type="ORF">C8N46_103397</name>
</gene>
<dbReference type="InterPro" id="IPR058791">
    <property type="entry name" value="3HB_CusB"/>
</dbReference>
<feature type="domain" description="Heavy metal binding" evidence="5">
    <location>
        <begin position="43"/>
        <end position="69"/>
    </location>
</feature>
<evidence type="ECO:0000259" key="6">
    <source>
        <dbReference type="Pfam" id="PF25869"/>
    </source>
</evidence>
<dbReference type="GO" id="GO:0030288">
    <property type="term" value="C:outer membrane-bounded periplasmic space"/>
    <property type="evidence" value="ECO:0007669"/>
    <property type="project" value="TreeGrafter"/>
</dbReference>
<evidence type="ECO:0000313" key="10">
    <source>
        <dbReference type="EMBL" id="PTX62297.1"/>
    </source>
</evidence>
<dbReference type="AlphaFoldDB" id="A0A2T6C228"/>
<dbReference type="SUPFAM" id="SSF111369">
    <property type="entry name" value="HlyD-like secretion proteins"/>
    <property type="match status" value="1"/>
</dbReference>
<dbReference type="GO" id="GO:0060003">
    <property type="term" value="P:copper ion export"/>
    <property type="evidence" value="ECO:0007669"/>
    <property type="project" value="TreeGrafter"/>
</dbReference>
<keyword evidence="11" id="KW-1185">Reference proteome</keyword>
<evidence type="ECO:0000259" key="5">
    <source>
        <dbReference type="Pfam" id="PF19335"/>
    </source>
</evidence>
<dbReference type="Pfam" id="PF25975">
    <property type="entry name" value="CzcB_C"/>
    <property type="match status" value="1"/>
</dbReference>
<dbReference type="InterPro" id="IPR051909">
    <property type="entry name" value="MFP_Cation_Efflux"/>
</dbReference>
<dbReference type="OrthoDB" id="9806939at2"/>
<protein>
    <submittedName>
        <fullName evidence="10">Cu(I)/Ag(I) efflux system membrane fusion protein</fullName>
    </submittedName>
</protein>
<dbReference type="NCBIfam" id="TIGR01730">
    <property type="entry name" value="RND_mfp"/>
    <property type="match status" value="1"/>
</dbReference>
<feature type="domain" description="CusB-like three alpha-helical bundle" evidence="6">
    <location>
        <begin position="158"/>
        <end position="206"/>
    </location>
</feature>
<evidence type="ECO:0000259" key="9">
    <source>
        <dbReference type="Pfam" id="PF25975"/>
    </source>
</evidence>
<feature type="domain" description="DUF3347" evidence="4">
    <location>
        <begin position="429"/>
        <end position="510"/>
    </location>
</feature>
<dbReference type="InterPro" id="IPR045800">
    <property type="entry name" value="HMBD"/>
</dbReference>
<dbReference type="InterPro" id="IPR058649">
    <property type="entry name" value="CzcB_C"/>
</dbReference>
<feature type="transmembrane region" description="Helical" evidence="3">
    <location>
        <begin position="5"/>
        <end position="22"/>
    </location>
</feature>
<dbReference type="EMBL" id="QBKT01000003">
    <property type="protein sequence ID" value="PTX62297.1"/>
    <property type="molecule type" value="Genomic_DNA"/>
</dbReference>
<dbReference type="Pfam" id="PF25919">
    <property type="entry name" value="BSH_CusB"/>
    <property type="match status" value="1"/>
</dbReference>
<evidence type="ECO:0000259" key="8">
    <source>
        <dbReference type="Pfam" id="PF25954"/>
    </source>
</evidence>
<dbReference type="Gene3D" id="2.40.420.20">
    <property type="match status" value="1"/>
</dbReference>
<dbReference type="PANTHER" id="PTHR30097">
    <property type="entry name" value="CATION EFFLUX SYSTEM PROTEIN CUSB"/>
    <property type="match status" value="1"/>
</dbReference>
<dbReference type="InterPro" id="IPR006143">
    <property type="entry name" value="RND_pump_MFP"/>
</dbReference>
<organism evidence="10 11">
    <name type="scientific">Kordia periserrulae</name>
    <dbReference type="NCBI Taxonomy" id="701523"/>
    <lineage>
        <taxon>Bacteria</taxon>
        <taxon>Pseudomonadati</taxon>
        <taxon>Bacteroidota</taxon>
        <taxon>Flavobacteriia</taxon>
        <taxon>Flavobacteriales</taxon>
        <taxon>Flavobacteriaceae</taxon>
        <taxon>Kordia</taxon>
    </lineage>
</organism>
<feature type="domain" description="CzcB-like C-terminal circularly permuted SH3-like" evidence="9">
    <location>
        <begin position="330"/>
        <end position="390"/>
    </location>
</feature>
<keyword evidence="2" id="KW-0813">Transport</keyword>
<evidence type="ECO:0000256" key="1">
    <source>
        <dbReference type="ARBA" id="ARBA00009477"/>
    </source>
</evidence>
<comment type="caution">
    <text evidence="10">The sequence shown here is derived from an EMBL/GenBank/DDBJ whole genome shotgun (WGS) entry which is preliminary data.</text>
</comment>
<feature type="domain" description="CusB-like barrel-sandwich hybrid" evidence="7">
    <location>
        <begin position="125"/>
        <end position="239"/>
    </location>
</feature>
<dbReference type="InterPro" id="IPR021782">
    <property type="entry name" value="DUF3347"/>
</dbReference>
<dbReference type="GO" id="GO:0046914">
    <property type="term" value="F:transition metal ion binding"/>
    <property type="evidence" value="ECO:0007669"/>
    <property type="project" value="TreeGrafter"/>
</dbReference>
<proteinExistence type="inferred from homology"/>
<keyword evidence="3" id="KW-0472">Membrane</keyword>
<evidence type="ECO:0000256" key="2">
    <source>
        <dbReference type="ARBA" id="ARBA00022448"/>
    </source>
</evidence>
<dbReference type="RefSeq" id="WP_108114498.1">
    <property type="nucleotide sequence ID" value="NZ_QBKT01000003.1"/>
</dbReference>
<dbReference type="Gene3D" id="2.40.30.170">
    <property type="match status" value="1"/>
</dbReference>
<dbReference type="Pfam" id="PF11827">
    <property type="entry name" value="DUF3347"/>
    <property type="match status" value="1"/>
</dbReference>
<comment type="similarity">
    <text evidence="1">Belongs to the membrane fusion protein (MFP) (TC 8.A.1) family.</text>
</comment>
<dbReference type="GO" id="GO:0015679">
    <property type="term" value="P:plasma membrane copper ion transport"/>
    <property type="evidence" value="ECO:0007669"/>
    <property type="project" value="TreeGrafter"/>
</dbReference>
<dbReference type="Gene3D" id="6.10.140.730">
    <property type="match status" value="1"/>
</dbReference>
<dbReference type="InterPro" id="IPR058790">
    <property type="entry name" value="BSH_CusB"/>
</dbReference>
<dbReference type="GO" id="GO:0022857">
    <property type="term" value="F:transmembrane transporter activity"/>
    <property type="evidence" value="ECO:0007669"/>
    <property type="project" value="InterPro"/>
</dbReference>
<dbReference type="InterPro" id="IPR058792">
    <property type="entry name" value="Beta-barrel_RND_2"/>
</dbReference>
<dbReference type="FunFam" id="2.40.30.170:FF:000010">
    <property type="entry name" value="Efflux RND transporter periplasmic adaptor subunit"/>
    <property type="match status" value="1"/>
</dbReference>
<keyword evidence="3" id="KW-0812">Transmembrane</keyword>
<dbReference type="Pfam" id="PF19335">
    <property type="entry name" value="HMBD"/>
    <property type="match status" value="1"/>
</dbReference>
<evidence type="ECO:0000313" key="11">
    <source>
        <dbReference type="Proteomes" id="UP000244090"/>
    </source>
</evidence>
<dbReference type="GO" id="GO:0016020">
    <property type="term" value="C:membrane"/>
    <property type="evidence" value="ECO:0007669"/>
    <property type="project" value="InterPro"/>
</dbReference>
<evidence type="ECO:0000259" key="7">
    <source>
        <dbReference type="Pfam" id="PF25919"/>
    </source>
</evidence>
<dbReference type="Pfam" id="PF25954">
    <property type="entry name" value="Beta-barrel_RND_2"/>
    <property type="match status" value="1"/>
</dbReference>
<name>A0A2T6C228_9FLAO</name>
<keyword evidence="3" id="KW-1133">Transmembrane helix</keyword>
<sequence>MKKYLIYIVFIVIGIVIGKFALSGEQNTGHAHTEKDTTENTMWTCSMHPQIMQPEAGDCPICGMDLIPAEEGASGLAPNQFRMTENALALANIETTKVGTASATETSLKLTGTIEPNEKTNAIQTAHFGGRIEKLFVNFTGEEVRKGQKIALIYSPALVTTQQELLTAMRMKNSQPELYKAVRNKLKLWKLSEAQIQQLETSQKVATQFPIYASVSGVVTEKLVEEGNHVMEGGALFKVSNLNTVWASFDAYENQIGRFQKGDAIRIKTNVNPNEEIPAKVTFIDPVLNTKTRTVAVKVALNNRDNSLKPGMFVTGILDTEVSSESNTMSIPKSAVLWTGKRSLVYVKKENEPVFEAREVILGNVNGDNYEVVSGLNSDEEIVTNGAFTVDAAAQLQGKTSMMNREETKEIETLNLDARTEKALQPSIKAYLALKDALVQSDTKVAAAKSDDFRKVLEALNNSQRKKIENQWATMHQASKGINNKVSIEQQREHFQIVSDNMITIVKSFTSFEMPLTIQFCPMADDNNGAYWISDVQEIKNPYFGDMMLSCGSVVEKLGTRN</sequence>
<evidence type="ECO:0000259" key="4">
    <source>
        <dbReference type="Pfam" id="PF11827"/>
    </source>
</evidence>
<accession>A0A2T6C228</accession>
<dbReference type="Pfam" id="PF25869">
    <property type="entry name" value="3HB_CusB"/>
    <property type="match status" value="1"/>
</dbReference>
<reference evidence="10 11" key="1">
    <citation type="submission" date="2018-04" db="EMBL/GenBank/DDBJ databases">
        <title>Genomic Encyclopedia of Archaeal and Bacterial Type Strains, Phase II (KMG-II): from individual species to whole genera.</title>
        <authorList>
            <person name="Goeker M."/>
        </authorList>
    </citation>
    <scope>NUCLEOTIDE SEQUENCE [LARGE SCALE GENOMIC DNA]</scope>
    <source>
        <strain evidence="10 11">DSM 25731</strain>
    </source>
</reference>
<dbReference type="PANTHER" id="PTHR30097:SF4">
    <property type="entry name" value="SLR6042 PROTEIN"/>
    <property type="match status" value="1"/>
</dbReference>
<feature type="domain" description="CusB-like beta-barrel" evidence="8">
    <location>
        <begin position="244"/>
        <end position="319"/>
    </location>
</feature>